<dbReference type="InterPro" id="IPR047798">
    <property type="entry name" value="BPSS1780-like"/>
</dbReference>
<evidence type="ECO:0000313" key="3">
    <source>
        <dbReference type="Proteomes" id="UP000218022"/>
    </source>
</evidence>
<protein>
    <recommendedName>
        <fullName evidence="4">Transmembrane protein</fullName>
    </recommendedName>
</protein>
<dbReference type="NCBIfam" id="NF041043">
    <property type="entry name" value="BPSS1780_fam"/>
    <property type="match status" value="1"/>
</dbReference>
<feature type="transmembrane region" description="Helical" evidence="1">
    <location>
        <begin position="56"/>
        <end position="72"/>
    </location>
</feature>
<dbReference type="Proteomes" id="UP000218022">
    <property type="component" value="Unassembled WGS sequence"/>
</dbReference>
<evidence type="ECO:0008006" key="4">
    <source>
        <dbReference type="Google" id="ProtNLM"/>
    </source>
</evidence>
<evidence type="ECO:0000256" key="1">
    <source>
        <dbReference type="SAM" id="Phobius"/>
    </source>
</evidence>
<name>A0A2A4EP75_9BURK</name>
<proteinExistence type="predicted"/>
<evidence type="ECO:0000313" key="2">
    <source>
        <dbReference type="EMBL" id="PCE22477.1"/>
    </source>
</evidence>
<sequence length="271" mass="28820">MKKETVMNTHSTSSTVNAVRPQRSTGFSFSGNRGVHPSRIVDWLVEGFGLVRARPLLWIAAILGCADLATLLELVPPLRLLAALVVPVIVGALVLMQERSYNARPWSIGETLEAVNGHRSALFTIGLCGMVVVGIGHLISVAAFHTTVATSMAENGVHNLSIAYGVNYGAANILEPLVTVPTLIVAAAVVWFAPALVVLRNLSPLNAMIESLHAVLRNWRVAAVYVLAIAAEVLLAPVVPPLVRGVLVTPLVAALAVLTMYGSYRDIFAAR</sequence>
<feature type="transmembrane region" description="Helical" evidence="1">
    <location>
        <begin position="78"/>
        <end position="96"/>
    </location>
</feature>
<accession>A0A2A4EP75</accession>
<reference evidence="2 3" key="1">
    <citation type="submission" date="2017-01" db="EMBL/GenBank/DDBJ databases">
        <title>Whole-Genome Shotgun Sequencing of Two beta-Proteobacterial Species in Search of the Bulgecin Biosynthetic Cluster.</title>
        <authorList>
            <person name="Horsman M.E."/>
            <person name="Marous D.R."/>
            <person name="Li R."/>
            <person name="Oliver R.A."/>
            <person name="Byun B."/>
            <person name="Emrich S.J."/>
            <person name="Boggess B."/>
            <person name="Townsend C.A."/>
            <person name="Mobashery S."/>
        </authorList>
    </citation>
    <scope>NUCLEOTIDE SEQUENCE [LARGE SCALE GENOMIC DNA]</scope>
    <source>
        <strain evidence="2 3">ATCC 31363</strain>
    </source>
</reference>
<comment type="caution">
    <text evidence="2">The sequence shown here is derived from an EMBL/GenBank/DDBJ whole genome shotgun (WGS) entry which is preliminary data.</text>
</comment>
<feature type="transmembrane region" description="Helical" evidence="1">
    <location>
        <begin position="245"/>
        <end position="264"/>
    </location>
</feature>
<dbReference type="EMBL" id="MTZV01000006">
    <property type="protein sequence ID" value="PCE22477.1"/>
    <property type="molecule type" value="Genomic_DNA"/>
</dbReference>
<gene>
    <name evidence="2" type="ORF">BWP39_22630</name>
</gene>
<feature type="transmembrane region" description="Helical" evidence="1">
    <location>
        <begin position="121"/>
        <end position="144"/>
    </location>
</feature>
<dbReference type="AlphaFoldDB" id="A0A2A4EP75"/>
<feature type="transmembrane region" description="Helical" evidence="1">
    <location>
        <begin position="177"/>
        <end position="199"/>
    </location>
</feature>
<organism evidence="2 3">
    <name type="scientific">Paraburkholderia acidicola</name>
    <dbReference type="NCBI Taxonomy" id="1912599"/>
    <lineage>
        <taxon>Bacteria</taxon>
        <taxon>Pseudomonadati</taxon>
        <taxon>Pseudomonadota</taxon>
        <taxon>Betaproteobacteria</taxon>
        <taxon>Burkholderiales</taxon>
        <taxon>Burkholderiaceae</taxon>
        <taxon>Paraburkholderia</taxon>
    </lineage>
</organism>
<feature type="transmembrane region" description="Helical" evidence="1">
    <location>
        <begin position="219"/>
        <end position="239"/>
    </location>
</feature>
<keyword evidence="1" id="KW-1133">Transmembrane helix</keyword>
<keyword evidence="1" id="KW-0812">Transmembrane</keyword>
<keyword evidence="1" id="KW-0472">Membrane</keyword>